<dbReference type="EMBL" id="JBJQOH010000002">
    <property type="protein sequence ID" value="KAL3697205.1"/>
    <property type="molecule type" value="Genomic_DNA"/>
</dbReference>
<dbReference type="Proteomes" id="UP001633002">
    <property type="component" value="Unassembled WGS sequence"/>
</dbReference>
<evidence type="ECO:0000313" key="4">
    <source>
        <dbReference type="Proteomes" id="UP001633002"/>
    </source>
</evidence>
<evidence type="ECO:0000313" key="3">
    <source>
        <dbReference type="EMBL" id="KAL3697205.1"/>
    </source>
</evidence>
<feature type="coiled-coil region" evidence="1">
    <location>
        <begin position="260"/>
        <end position="322"/>
    </location>
</feature>
<protein>
    <submittedName>
        <fullName evidence="3">Uncharacterized protein</fullName>
    </submittedName>
</protein>
<gene>
    <name evidence="3" type="ORF">R1sor_011281</name>
</gene>
<sequence length="362" mass="40813">MAAIMKMFSSSKSSSPRSETSSSRPKTPESTDSAAATSPAAVAYSESEPKTPETPKRNAINDYFSALADSIVNVPPYLGRARVPEVCRWRDKEALLGEIIDLRNALSRSEIHLAEHKHEYIRRLAENRKLERRVEELELRGNYDAPRSGGVVRLEAKVKGKTQTSPLTVVCLRNGRLETQYTLVTDMVATRKHGELYELSRDINATRTRETEVERDTYAAEIGRLKILLQHMKMLYLQTQMENGDYIMCKRHLEKCLVVNPRLQLTVQSLQESVKRAEAQLKAQKAKADAAKSTAKKLEGKFASLQSQLQSLASQIESAEKYKQKRQRKLQQIGFERMKFNRDAKEHAIASVQPASTAGNAH</sequence>
<feature type="compositionally biased region" description="Low complexity" evidence="2">
    <location>
        <begin position="9"/>
        <end position="45"/>
    </location>
</feature>
<keyword evidence="1" id="KW-0175">Coiled coil</keyword>
<dbReference type="AlphaFoldDB" id="A0ABD3I4B5"/>
<name>A0ABD3I4B5_9MARC</name>
<evidence type="ECO:0000256" key="2">
    <source>
        <dbReference type="SAM" id="MobiDB-lite"/>
    </source>
</evidence>
<keyword evidence="4" id="KW-1185">Reference proteome</keyword>
<feature type="compositionally biased region" description="Basic and acidic residues" evidence="2">
    <location>
        <begin position="47"/>
        <end position="56"/>
    </location>
</feature>
<proteinExistence type="predicted"/>
<reference evidence="3 4" key="1">
    <citation type="submission" date="2024-09" db="EMBL/GenBank/DDBJ databases">
        <title>Chromosome-scale assembly of Riccia sorocarpa.</title>
        <authorList>
            <person name="Paukszto L."/>
        </authorList>
    </citation>
    <scope>NUCLEOTIDE SEQUENCE [LARGE SCALE GENOMIC DNA]</scope>
    <source>
        <strain evidence="3">LP-2024</strain>
        <tissue evidence="3">Aerial parts of the thallus</tissue>
    </source>
</reference>
<organism evidence="3 4">
    <name type="scientific">Riccia sorocarpa</name>
    <dbReference type="NCBI Taxonomy" id="122646"/>
    <lineage>
        <taxon>Eukaryota</taxon>
        <taxon>Viridiplantae</taxon>
        <taxon>Streptophyta</taxon>
        <taxon>Embryophyta</taxon>
        <taxon>Marchantiophyta</taxon>
        <taxon>Marchantiopsida</taxon>
        <taxon>Marchantiidae</taxon>
        <taxon>Marchantiales</taxon>
        <taxon>Ricciaceae</taxon>
        <taxon>Riccia</taxon>
    </lineage>
</organism>
<comment type="caution">
    <text evidence="3">The sequence shown here is derived from an EMBL/GenBank/DDBJ whole genome shotgun (WGS) entry which is preliminary data.</text>
</comment>
<evidence type="ECO:0000256" key="1">
    <source>
        <dbReference type="SAM" id="Coils"/>
    </source>
</evidence>
<feature type="region of interest" description="Disordered" evidence="2">
    <location>
        <begin position="1"/>
        <end position="57"/>
    </location>
</feature>
<accession>A0ABD3I4B5</accession>